<protein>
    <recommendedName>
        <fullName evidence="4">Encoded protein</fullName>
    </recommendedName>
</protein>
<feature type="compositionally biased region" description="Polar residues" evidence="1">
    <location>
        <begin position="29"/>
        <end position="43"/>
    </location>
</feature>
<evidence type="ECO:0008006" key="4">
    <source>
        <dbReference type="Google" id="ProtNLM"/>
    </source>
</evidence>
<evidence type="ECO:0000256" key="1">
    <source>
        <dbReference type="SAM" id="MobiDB-lite"/>
    </source>
</evidence>
<reference evidence="2" key="1">
    <citation type="submission" date="2017-08" db="EMBL/GenBank/DDBJ databases">
        <authorList>
            <person name="Polle J.E."/>
            <person name="Barry K."/>
            <person name="Cushman J."/>
            <person name="Schmutz J."/>
            <person name="Tran D."/>
            <person name="Hathwaick L.T."/>
            <person name="Yim W.C."/>
            <person name="Jenkins J."/>
            <person name="Mckie-Krisberg Z.M."/>
            <person name="Prochnik S."/>
            <person name="Lindquist E."/>
            <person name="Dockter R.B."/>
            <person name="Adam C."/>
            <person name="Molina H."/>
            <person name="Bunkerborg J."/>
            <person name="Jin E."/>
            <person name="Buchheim M."/>
            <person name="Magnuson J."/>
        </authorList>
    </citation>
    <scope>NUCLEOTIDE SEQUENCE</scope>
    <source>
        <strain evidence="2">CCAP 19/18</strain>
    </source>
</reference>
<evidence type="ECO:0000313" key="3">
    <source>
        <dbReference type="Proteomes" id="UP000815325"/>
    </source>
</evidence>
<keyword evidence="3" id="KW-1185">Reference proteome</keyword>
<feature type="compositionally biased region" description="Basic and acidic residues" evidence="1">
    <location>
        <begin position="80"/>
        <end position="89"/>
    </location>
</feature>
<gene>
    <name evidence="2" type="ORF">DUNSADRAFT_6669</name>
</gene>
<evidence type="ECO:0000313" key="2">
    <source>
        <dbReference type="EMBL" id="KAF5835912.1"/>
    </source>
</evidence>
<dbReference type="Proteomes" id="UP000815325">
    <property type="component" value="Unassembled WGS sequence"/>
</dbReference>
<sequence length="89" mass="9519">MEKKGLLVTNIRDEELLGGGPGMLRISSKAVSQASPDLVQDGQSGDEQEPHESLRRRQSMLNKTASAVARRSSAGLGNSDHLHIETVPA</sequence>
<organism evidence="2 3">
    <name type="scientific">Dunaliella salina</name>
    <name type="common">Green alga</name>
    <name type="synonym">Protococcus salinus</name>
    <dbReference type="NCBI Taxonomy" id="3046"/>
    <lineage>
        <taxon>Eukaryota</taxon>
        <taxon>Viridiplantae</taxon>
        <taxon>Chlorophyta</taxon>
        <taxon>core chlorophytes</taxon>
        <taxon>Chlorophyceae</taxon>
        <taxon>CS clade</taxon>
        <taxon>Chlamydomonadales</taxon>
        <taxon>Dunaliellaceae</taxon>
        <taxon>Dunaliella</taxon>
    </lineage>
</organism>
<comment type="caution">
    <text evidence="2">The sequence shown here is derived from an EMBL/GenBank/DDBJ whole genome shotgun (WGS) entry which is preliminary data.</text>
</comment>
<feature type="region of interest" description="Disordered" evidence="1">
    <location>
        <begin position="29"/>
        <end position="89"/>
    </location>
</feature>
<name>A0ABQ7GMW1_DUNSA</name>
<accession>A0ABQ7GMW1</accession>
<dbReference type="EMBL" id="MU069683">
    <property type="protein sequence ID" value="KAF5835912.1"/>
    <property type="molecule type" value="Genomic_DNA"/>
</dbReference>
<proteinExistence type="predicted"/>